<keyword evidence="2" id="KW-0808">Transferase</keyword>
<dbReference type="Proteomes" id="UP000726136">
    <property type="component" value="Unassembled WGS sequence"/>
</dbReference>
<keyword evidence="4" id="KW-1185">Reference proteome</keyword>
<evidence type="ECO:0000313" key="4">
    <source>
        <dbReference type="Proteomes" id="UP000726136"/>
    </source>
</evidence>
<dbReference type="CDD" id="cd11301">
    <property type="entry name" value="Fut1_Fut2_like"/>
    <property type="match status" value="1"/>
</dbReference>
<dbReference type="InterPro" id="IPR002516">
    <property type="entry name" value="Glyco_trans_11"/>
</dbReference>
<dbReference type="EMBL" id="RDPI01000032">
    <property type="protein sequence ID" value="MBF4374944.1"/>
    <property type="molecule type" value="Genomic_DNA"/>
</dbReference>
<protein>
    <submittedName>
        <fullName evidence="3">Alpha-1,2-fucosyltransferase</fullName>
    </submittedName>
</protein>
<accession>A0ABR9Z915</accession>
<dbReference type="RefSeq" id="WP_194664074.1">
    <property type="nucleotide sequence ID" value="NZ_RDPI01000032.1"/>
</dbReference>
<name>A0ABR9Z915_VIBAN</name>
<reference evidence="3 4" key="1">
    <citation type="journal article" date="2021" name="PeerJ">
        <title>Analysis of 44 Vibrio anguillarum genomes reveals high genetic diversity.</title>
        <authorList>
            <person name="Hansen M.J."/>
            <person name="Dalsgaard I."/>
        </authorList>
    </citation>
    <scope>NUCLEOTIDE SEQUENCE [LARGE SCALE GENOMIC DNA]</scope>
    <source>
        <strain evidence="3 4">040915-1/1B</strain>
    </source>
</reference>
<dbReference type="Pfam" id="PF01531">
    <property type="entry name" value="Glyco_transf_11"/>
    <property type="match status" value="1"/>
</dbReference>
<evidence type="ECO:0000256" key="2">
    <source>
        <dbReference type="ARBA" id="ARBA00022679"/>
    </source>
</evidence>
<gene>
    <name evidence="3" type="ORF">EAY46_17905</name>
</gene>
<proteinExistence type="predicted"/>
<dbReference type="PANTHER" id="PTHR11927">
    <property type="entry name" value="GALACTOSIDE 2-L-FUCOSYLTRANSFERASE"/>
    <property type="match status" value="1"/>
</dbReference>
<evidence type="ECO:0000313" key="3">
    <source>
        <dbReference type="EMBL" id="MBF4374944.1"/>
    </source>
</evidence>
<keyword evidence="1" id="KW-0328">Glycosyltransferase</keyword>
<organism evidence="3 4">
    <name type="scientific">Vibrio anguillarum</name>
    <name type="common">Listonella anguillarum</name>
    <dbReference type="NCBI Taxonomy" id="55601"/>
    <lineage>
        <taxon>Bacteria</taxon>
        <taxon>Pseudomonadati</taxon>
        <taxon>Pseudomonadota</taxon>
        <taxon>Gammaproteobacteria</taxon>
        <taxon>Vibrionales</taxon>
        <taxon>Vibrionaceae</taxon>
        <taxon>Vibrio</taxon>
    </lineage>
</organism>
<dbReference type="PANTHER" id="PTHR11927:SF9">
    <property type="entry name" value="L-FUCOSYLTRANSFERASE"/>
    <property type="match status" value="1"/>
</dbReference>
<comment type="caution">
    <text evidence="3">The sequence shown here is derived from an EMBL/GenBank/DDBJ whole genome shotgun (WGS) entry which is preliminary data.</text>
</comment>
<sequence>MIIIKPVGGLASQLHKYAIGYTLAKKHNTKLKLDLSWFEDTPKSDTNWEFALNKFLLEYEIASESEIASLKPSKLLLKVKNVLSRFFGINIDIKGYVNNSFIGLNEFMNIPDNVYLEGEWVGYKYFCELKNELSELIIRKDIASLILDKYKIDRNVENVSLHIRRGDFISNPSASKFHKTCSLEYYYEAIDKLESIVGDKLKYFVFSDDIAWAKENLAIKNNMDVEFVTELDEVETFIFMTQCDHNIIANSGFSWFASWFNENHEKIVFAPKLWVSDEFINSEILAGISEPNVKFLNNE</sequence>
<evidence type="ECO:0000256" key="1">
    <source>
        <dbReference type="ARBA" id="ARBA00022676"/>
    </source>
</evidence>